<dbReference type="GO" id="GO:0004817">
    <property type="term" value="F:cysteine-tRNA ligase activity"/>
    <property type="evidence" value="ECO:0007669"/>
    <property type="project" value="TreeGrafter"/>
</dbReference>
<dbReference type="GO" id="GO:0006423">
    <property type="term" value="P:cysteinyl-tRNA aminoacylation"/>
    <property type="evidence" value="ECO:0007669"/>
    <property type="project" value="TreeGrafter"/>
</dbReference>
<organism evidence="6 7">
    <name type="scientific">Funneliformis geosporum</name>
    <dbReference type="NCBI Taxonomy" id="1117311"/>
    <lineage>
        <taxon>Eukaryota</taxon>
        <taxon>Fungi</taxon>
        <taxon>Fungi incertae sedis</taxon>
        <taxon>Mucoromycota</taxon>
        <taxon>Glomeromycotina</taxon>
        <taxon>Glomeromycetes</taxon>
        <taxon>Glomerales</taxon>
        <taxon>Glomeraceae</taxon>
        <taxon>Funneliformis</taxon>
    </lineage>
</organism>
<dbReference type="EMBL" id="CAMKVN010000017">
    <property type="protein sequence ID" value="CAI2161887.1"/>
    <property type="molecule type" value="Genomic_DNA"/>
</dbReference>
<dbReference type="GO" id="GO:0016787">
    <property type="term" value="F:hydrolase activity"/>
    <property type="evidence" value="ECO:0007669"/>
    <property type="project" value="InterPro"/>
</dbReference>
<accession>A0A9W4WT70</accession>
<evidence type="ECO:0000313" key="7">
    <source>
        <dbReference type="Proteomes" id="UP001153678"/>
    </source>
</evidence>
<dbReference type="Pfam" id="PF01406">
    <property type="entry name" value="tRNA-synt_1e"/>
    <property type="match status" value="2"/>
</dbReference>
<dbReference type="Proteomes" id="UP001153678">
    <property type="component" value="Unassembled WGS sequence"/>
</dbReference>
<dbReference type="PRINTS" id="PR00983">
    <property type="entry name" value="TRNASYNTHCYS"/>
</dbReference>
<reference evidence="6" key="1">
    <citation type="submission" date="2022-08" db="EMBL/GenBank/DDBJ databases">
        <authorList>
            <person name="Kallberg Y."/>
            <person name="Tangrot J."/>
            <person name="Rosling A."/>
        </authorList>
    </citation>
    <scope>NUCLEOTIDE SEQUENCE</scope>
    <source>
        <strain evidence="6">Wild A</strain>
    </source>
</reference>
<evidence type="ECO:0000256" key="1">
    <source>
        <dbReference type="ARBA" id="ARBA00022598"/>
    </source>
</evidence>
<proteinExistence type="predicted"/>
<dbReference type="Pfam" id="PF02230">
    <property type="entry name" value="Abhydrolase_2"/>
    <property type="match status" value="1"/>
</dbReference>
<protein>
    <submittedName>
        <fullName evidence="6">5543_t:CDS:1</fullName>
    </submittedName>
</protein>
<dbReference type="OrthoDB" id="2419251at2759"/>
<evidence type="ECO:0000256" key="2">
    <source>
        <dbReference type="ARBA" id="ARBA00022741"/>
    </source>
</evidence>
<feature type="domain" description="Phospholipase/carboxylesterase/thioesterase" evidence="5">
    <location>
        <begin position="347"/>
        <end position="414"/>
    </location>
</feature>
<dbReference type="InterPro" id="IPR024909">
    <property type="entry name" value="Cys-tRNA/MSH_ligase"/>
</dbReference>
<evidence type="ECO:0000259" key="5">
    <source>
        <dbReference type="Pfam" id="PF02230"/>
    </source>
</evidence>
<comment type="caution">
    <text evidence="6">The sequence shown here is derived from an EMBL/GenBank/DDBJ whole genome shotgun (WGS) entry which is preliminary data.</text>
</comment>
<dbReference type="PANTHER" id="PTHR10890">
    <property type="entry name" value="CYSTEINYL-TRNA SYNTHETASE"/>
    <property type="match status" value="1"/>
</dbReference>
<keyword evidence="2" id="KW-0547">Nucleotide-binding</keyword>
<dbReference type="SUPFAM" id="SSF53474">
    <property type="entry name" value="alpha/beta-Hydrolases"/>
    <property type="match status" value="1"/>
</dbReference>
<dbReference type="InterPro" id="IPR014729">
    <property type="entry name" value="Rossmann-like_a/b/a_fold"/>
</dbReference>
<dbReference type="SUPFAM" id="SSF52374">
    <property type="entry name" value="Nucleotidylyl transferase"/>
    <property type="match status" value="1"/>
</dbReference>
<dbReference type="AlphaFoldDB" id="A0A9W4WT70"/>
<evidence type="ECO:0000313" key="6">
    <source>
        <dbReference type="EMBL" id="CAI2161887.1"/>
    </source>
</evidence>
<dbReference type="GO" id="GO:0005524">
    <property type="term" value="F:ATP binding"/>
    <property type="evidence" value="ECO:0007669"/>
    <property type="project" value="UniProtKB-KW"/>
</dbReference>
<gene>
    <name evidence="6" type="ORF">FWILDA_LOCUS277</name>
</gene>
<feature type="domain" description="tRNA synthetases class I catalytic" evidence="4">
    <location>
        <begin position="160"/>
        <end position="196"/>
    </location>
</feature>
<dbReference type="InterPro" id="IPR029058">
    <property type="entry name" value="AB_hydrolase_fold"/>
</dbReference>
<name>A0A9W4WT70_9GLOM</name>
<keyword evidence="3" id="KW-0067">ATP-binding</keyword>
<dbReference type="Gene3D" id="3.40.50.620">
    <property type="entry name" value="HUPs"/>
    <property type="match status" value="3"/>
</dbReference>
<keyword evidence="1" id="KW-0436">Ligase</keyword>
<dbReference type="InterPro" id="IPR003140">
    <property type="entry name" value="PLipase/COase/thioEstase"/>
</dbReference>
<dbReference type="PANTHER" id="PTHR10890:SF3">
    <property type="entry name" value="CYSTEINE--TRNA LIGASE, CYTOPLASMIC"/>
    <property type="match status" value="1"/>
</dbReference>
<feature type="domain" description="tRNA synthetases class I catalytic" evidence="4">
    <location>
        <begin position="21"/>
        <end position="90"/>
    </location>
</feature>
<evidence type="ECO:0000256" key="3">
    <source>
        <dbReference type="ARBA" id="ARBA00022840"/>
    </source>
</evidence>
<keyword evidence="7" id="KW-1185">Reference proteome</keyword>
<dbReference type="Gene3D" id="3.40.50.1820">
    <property type="entry name" value="alpha/beta hydrolase"/>
    <property type="match status" value="1"/>
</dbReference>
<sequence>MKLSLFNSLKNQITELELQPNQTIKIYLCGPTVYDHIHIGNLRSVIIFDVLHRLLLCLKVKVNYIQNITDIDDKIITKAQKEKKSEKEIVTNYIPQLQTFIKKLLEKGFAYQLAGEIFFGVKKSKEYGRLSGQKLEKLKSGQELASENKKDNKDFEFFAGQTIDIHGGGNDLLFPHHENERIQYLAHNNKELTENFSQKYDPNVLRYLILNSHYNQVINLSEELIQQAVDYTQKIKNLLKKLNFYLYTEKIKITPPETPPKKEIIDSLLNNLNIGGIILIFSGSPKSDQPQLLETIIIEPTQKHSATVIFLHGLGNDATRQKNELEPIAKNYPQVKFIFPKAPTIPQDKEGLRKSVKQIEKIIRQEIDCGISPQKIMVMGHSQGGSVALTMGLLTEYKLAGIVCLSGFLPCREEIFN</sequence>
<dbReference type="GO" id="GO:0005829">
    <property type="term" value="C:cytosol"/>
    <property type="evidence" value="ECO:0007669"/>
    <property type="project" value="TreeGrafter"/>
</dbReference>
<evidence type="ECO:0000259" key="4">
    <source>
        <dbReference type="Pfam" id="PF01406"/>
    </source>
</evidence>
<dbReference type="InterPro" id="IPR032678">
    <property type="entry name" value="tRNA-synt_1_cat_dom"/>
</dbReference>